<evidence type="ECO:0000313" key="3">
    <source>
        <dbReference type="EMBL" id="KAG6407466.1"/>
    </source>
</evidence>
<dbReference type="GO" id="GO:0070042">
    <property type="term" value="F:rRNA (uridine-N3-)-methyltransferase activity"/>
    <property type="evidence" value="ECO:0007669"/>
    <property type="project" value="InterPro"/>
</dbReference>
<feature type="domain" description="25S rRNA (uridine-N(3))-methyltransferase BMT5-like" evidence="2">
    <location>
        <begin position="298"/>
        <end position="366"/>
    </location>
</feature>
<keyword evidence="4" id="KW-1185">Reference proteome</keyword>
<protein>
    <recommendedName>
        <fullName evidence="2">25S rRNA (uridine-N(3))-methyltransferase BMT5-like domain-containing protein</fullName>
    </recommendedName>
</protein>
<proteinExistence type="predicted"/>
<accession>A0A8X8X5R0</accession>
<gene>
    <name evidence="3" type="ORF">SASPL_130457</name>
</gene>
<name>A0A8X8X5R0_SALSN</name>
<dbReference type="EMBL" id="PNBA02000011">
    <property type="protein sequence ID" value="KAG6407466.1"/>
    <property type="molecule type" value="Genomic_DNA"/>
</dbReference>
<evidence type="ECO:0000259" key="2">
    <source>
        <dbReference type="Pfam" id="PF10354"/>
    </source>
</evidence>
<dbReference type="GO" id="GO:0070475">
    <property type="term" value="P:rRNA base methylation"/>
    <property type="evidence" value="ECO:0007669"/>
    <property type="project" value="InterPro"/>
</dbReference>
<feature type="region of interest" description="Disordered" evidence="1">
    <location>
        <begin position="382"/>
        <end position="416"/>
    </location>
</feature>
<dbReference type="GO" id="GO:0005737">
    <property type="term" value="C:cytoplasm"/>
    <property type="evidence" value="ECO:0007669"/>
    <property type="project" value="TreeGrafter"/>
</dbReference>
<evidence type="ECO:0000313" key="4">
    <source>
        <dbReference type="Proteomes" id="UP000298416"/>
    </source>
</evidence>
<dbReference type="Proteomes" id="UP000298416">
    <property type="component" value="Unassembled WGS sequence"/>
</dbReference>
<feature type="domain" description="25S rRNA (uridine-N(3))-methyltransferase BMT5-like" evidence="2">
    <location>
        <begin position="154"/>
        <end position="241"/>
    </location>
</feature>
<dbReference type="PANTHER" id="PTHR11538">
    <property type="entry name" value="PHENYLALANYL-TRNA SYNTHETASE"/>
    <property type="match status" value="1"/>
</dbReference>
<sequence>MGNFQSICTRTPDEVGGSMAYRNLQNEYKSNEESILVSLSSIYKATKAILQKLCVMFNYLRPSKAADPPLPKNAPWDDEEAGCENVGIVTRCQIYSAHRNEVEQEHVVSEIDVEIGPCLDEIVAINEREAKEQVKTMVEEEKWIKHYSSRHSILLVGEGDFSFSACLALAFGSAANIIATSLDSQEFLMMNYGNAMSNIGELRRRGGKAMHEIDATKMANHELLRHIKFDRIIYNFPMYVNGFHHLKFALLSMDSSSHSNLEDAFASLTVLINDEESQCKNSSKEEEREAKEQVKSTIVMMNYGNAMSNIEELRRRDGKVLHGIDATEMANHELLRQLKFDRIIFNFPYAGLYKKSIPTESQLREQFATKLGSSAGSSAVRHQARQFGRELSSSVPSSAVRHQARQLRDLERKIKT</sequence>
<reference evidence="3" key="1">
    <citation type="submission" date="2018-01" db="EMBL/GenBank/DDBJ databases">
        <authorList>
            <person name="Mao J.F."/>
        </authorList>
    </citation>
    <scope>NUCLEOTIDE SEQUENCE</scope>
    <source>
        <strain evidence="3">Huo1</strain>
        <tissue evidence="3">Leaf</tissue>
    </source>
</reference>
<evidence type="ECO:0000256" key="1">
    <source>
        <dbReference type="SAM" id="MobiDB-lite"/>
    </source>
</evidence>
<dbReference type="InterPro" id="IPR019446">
    <property type="entry name" value="BMT5-like"/>
</dbReference>
<dbReference type="PANTHER" id="PTHR11538:SF70">
    <property type="entry name" value="25S RRNA (URIDINE-N(3))-METHYLTRANSFERASE BMT5-LIKE DOMAIN-CONTAINING PROTEIN"/>
    <property type="match status" value="1"/>
</dbReference>
<reference evidence="3" key="2">
    <citation type="submission" date="2020-08" db="EMBL/GenBank/DDBJ databases">
        <title>Plant Genome Project.</title>
        <authorList>
            <person name="Zhang R.-G."/>
        </authorList>
    </citation>
    <scope>NUCLEOTIDE SEQUENCE</scope>
    <source>
        <strain evidence="3">Huo1</strain>
        <tissue evidence="3">Leaf</tissue>
    </source>
</reference>
<organism evidence="3">
    <name type="scientific">Salvia splendens</name>
    <name type="common">Scarlet sage</name>
    <dbReference type="NCBI Taxonomy" id="180675"/>
    <lineage>
        <taxon>Eukaryota</taxon>
        <taxon>Viridiplantae</taxon>
        <taxon>Streptophyta</taxon>
        <taxon>Embryophyta</taxon>
        <taxon>Tracheophyta</taxon>
        <taxon>Spermatophyta</taxon>
        <taxon>Magnoliopsida</taxon>
        <taxon>eudicotyledons</taxon>
        <taxon>Gunneridae</taxon>
        <taxon>Pentapetalae</taxon>
        <taxon>asterids</taxon>
        <taxon>lamiids</taxon>
        <taxon>Lamiales</taxon>
        <taxon>Lamiaceae</taxon>
        <taxon>Nepetoideae</taxon>
        <taxon>Mentheae</taxon>
        <taxon>Salviinae</taxon>
        <taxon>Salvia</taxon>
        <taxon>Salvia subgen. Calosphace</taxon>
        <taxon>core Calosphace</taxon>
    </lineage>
</organism>
<comment type="caution">
    <text evidence="3">The sequence shown here is derived from an EMBL/GenBank/DDBJ whole genome shotgun (WGS) entry which is preliminary data.</text>
</comment>
<feature type="compositionally biased region" description="Basic and acidic residues" evidence="1">
    <location>
        <begin position="406"/>
        <end position="416"/>
    </location>
</feature>
<dbReference type="Pfam" id="PF10354">
    <property type="entry name" value="BMT5-like"/>
    <property type="match status" value="2"/>
</dbReference>
<dbReference type="AlphaFoldDB" id="A0A8X8X5R0"/>